<dbReference type="AlphaFoldDB" id="A0A8T0GLA1"/>
<gene>
    <name evidence="1" type="ORF">KC19_10G171000</name>
</gene>
<reference evidence="1" key="1">
    <citation type="submission" date="2020-06" db="EMBL/GenBank/DDBJ databases">
        <title>WGS assembly of Ceratodon purpureus strain R40.</title>
        <authorList>
            <person name="Carey S.B."/>
            <person name="Jenkins J."/>
            <person name="Shu S."/>
            <person name="Lovell J.T."/>
            <person name="Sreedasyam A."/>
            <person name="Maumus F."/>
            <person name="Tiley G.P."/>
            <person name="Fernandez-Pozo N."/>
            <person name="Barry K."/>
            <person name="Chen C."/>
            <person name="Wang M."/>
            <person name="Lipzen A."/>
            <person name="Daum C."/>
            <person name="Saski C.A."/>
            <person name="Payton A.C."/>
            <person name="Mcbreen J.C."/>
            <person name="Conrad R.E."/>
            <person name="Kollar L.M."/>
            <person name="Olsson S."/>
            <person name="Huttunen S."/>
            <person name="Landis J.B."/>
            <person name="Wickett N.J."/>
            <person name="Johnson M.G."/>
            <person name="Rensing S.A."/>
            <person name="Grimwood J."/>
            <person name="Schmutz J."/>
            <person name="Mcdaniel S.F."/>
        </authorList>
    </citation>
    <scope>NUCLEOTIDE SEQUENCE</scope>
    <source>
        <strain evidence="1">R40</strain>
    </source>
</reference>
<dbReference type="EMBL" id="CM026431">
    <property type="protein sequence ID" value="KAG0560311.1"/>
    <property type="molecule type" value="Genomic_DNA"/>
</dbReference>
<keyword evidence="2" id="KW-1185">Reference proteome</keyword>
<organism evidence="1 2">
    <name type="scientific">Ceratodon purpureus</name>
    <name type="common">Fire moss</name>
    <name type="synonym">Dicranum purpureum</name>
    <dbReference type="NCBI Taxonomy" id="3225"/>
    <lineage>
        <taxon>Eukaryota</taxon>
        <taxon>Viridiplantae</taxon>
        <taxon>Streptophyta</taxon>
        <taxon>Embryophyta</taxon>
        <taxon>Bryophyta</taxon>
        <taxon>Bryophytina</taxon>
        <taxon>Bryopsida</taxon>
        <taxon>Dicranidae</taxon>
        <taxon>Pseudoditrichales</taxon>
        <taxon>Ditrichaceae</taxon>
        <taxon>Ceratodon</taxon>
    </lineage>
</organism>
<comment type="caution">
    <text evidence="1">The sequence shown here is derived from an EMBL/GenBank/DDBJ whole genome shotgun (WGS) entry which is preliminary data.</text>
</comment>
<evidence type="ECO:0000313" key="2">
    <source>
        <dbReference type="Proteomes" id="UP000822688"/>
    </source>
</evidence>
<sequence length="139" mass="16003">MCTTYLVQMEGLHLHRGHRARVECTILKTRSFLIPHEQCKQYFTSAKRHLQKNFSYVPHIRVQLSGSSLHFNNLPVLSQQCPLELAPTGHSHTMLTNLTITALKEDNTPGYILVFPNPHSISYILQALSSNYHHYLKPR</sequence>
<accession>A0A8T0GLA1</accession>
<dbReference type="Proteomes" id="UP000822688">
    <property type="component" value="Chromosome 10"/>
</dbReference>
<proteinExistence type="predicted"/>
<protein>
    <submittedName>
        <fullName evidence="1">Uncharacterized protein</fullName>
    </submittedName>
</protein>
<name>A0A8T0GLA1_CERPU</name>
<evidence type="ECO:0000313" key="1">
    <source>
        <dbReference type="EMBL" id="KAG0560311.1"/>
    </source>
</evidence>